<dbReference type="Proteomes" id="UP001159363">
    <property type="component" value="Chromosome 3"/>
</dbReference>
<name>A0ABQ9HVC9_9NEOP</name>
<gene>
    <name evidence="1" type="ORF">PR048_007829</name>
</gene>
<accession>A0ABQ9HVC9</accession>
<keyword evidence="2" id="KW-1185">Reference proteome</keyword>
<dbReference type="EMBL" id="JARBHB010000003">
    <property type="protein sequence ID" value="KAJ8888342.1"/>
    <property type="molecule type" value="Genomic_DNA"/>
</dbReference>
<protein>
    <submittedName>
        <fullName evidence="1">Uncharacterized protein</fullName>
    </submittedName>
</protein>
<organism evidence="1 2">
    <name type="scientific">Dryococelus australis</name>
    <dbReference type="NCBI Taxonomy" id="614101"/>
    <lineage>
        <taxon>Eukaryota</taxon>
        <taxon>Metazoa</taxon>
        <taxon>Ecdysozoa</taxon>
        <taxon>Arthropoda</taxon>
        <taxon>Hexapoda</taxon>
        <taxon>Insecta</taxon>
        <taxon>Pterygota</taxon>
        <taxon>Neoptera</taxon>
        <taxon>Polyneoptera</taxon>
        <taxon>Phasmatodea</taxon>
        <taxon>Verophasmatodea</taxon>
        <taxon>Anareolatae</taxon>
        <taxon>Phasmatidae</taxon>
        <taxon>Eurycanthinae</taxon>
        <taxon>Dryococelus</taxon>
    </lineage>
</organism>
<proteinExistence type="predicted"/>
<evidence type="ECO:0000313" key="1">
    <source>
        <dbReference type="EMBL" id="KAJ8888342.1"/>
    </source>
</evidence>
<sequence>MESDYKIFDWRVIRGIIQTVFKHARYVDGSHSLRGLGGGGVRLLASHQGELGSIPCGVAPGFSHMGIVPDDAADWWVFSGISRVPRLCIPALLHSHLTSPSSALKTTKLGAVQSDVLQRLVTSSVQSTCDNRRGVSFASWGPPTASARAGESGCLLVREDDFEVIEWWYEICRVAAGMYPRSYRSSTALEAGARTASPARRCITSLRVELALHNKRPQHFVRRAEFTSDFQSVHRPFAECGRTPLIIALLIIQHLLVDCSYRRMKFCHRIDCGNRRIKFCHRISCSHRRMKFCHRISCSNRRMKFCHRISCSNRRMKFCHRIDCSNRRMKFCHRIDCGNRRMKFCHRISCSNRRMKFCHRIDCGNRRMKFCHRIDCGNRRMKCCHRIDCSNRRMKFCHRICNAVRYIPGTAAIKRFHFSTQCWCYPSSLLYTFDSRNGAAVEVVGRALASHHDDQSSFPGRFIPGFLRVGNRAGRCRLLAGFLGVLQFPPPLHSSVAPP</sequence>
<evidence type="ECO:0000313" key="2">
    <source>
        <dbReference type="Proteomes" id="UP001159363"/>
    </source>
</evidence>
<comment type="caution">
    <text evidence="1">The sequence shown here is derived from an EMBL/GenBank/DDBJ whole genome shotgun (WGS) entry which is preliminary data.</text>
</comment>
<reference evidence="1 2" key="1">
    <citation type="submission" date="2023-02" db="EMBL/GenBank/DDBJ databases">
        <title>LHISI_Scaffold_Assembly.</title>
        <authorList>
            <person name="Stuart O.P."/>
            <person name="Cleave R."/>
            <person name="Magrath M.J.L."/>
            <person name="Mikheyev A.S."/>
        </authorList>
    </citation>
    <scope>NUCLEOTIDE SEQUENCE [LARGE SCALE GENOMIC DNA]</scope>
    <source>
        <strain evidence="1">Daus_M_001</strain>
        <tissue evidence="1">Leg muscle</tissue>
    </source>
</reference>